<sequence length="163" mass="18741">MMIGEKLRKIRKKKKMTLKDLSEQTGVSISFLSQVERNKCSVTLESLRKISDALNVNPSLFFSDTNYQAKSFPFFYKDLSNNVQGASFHPILATLKPKENKGNEFSHYGHEFIYVLSGILTVSLEGNVFELRNGESIMFESSRNHYWWNDGEEDVQFLLVSTL</sequence>
<dbReference type="InterPro" id="IPR014710">
    <property type="entry name" value="RmlC-like_jellyroll"/>
</dbReference>
<protein>
    <submittedName>
        <fullName evidence="3">Quercetin dioxygenase-like cupin family protein/DNA-binding Xre family transcriptional regulator</fullName>
    </submittedName>
</protein>
<evidence type="ECO:0000259" key="2">
    <source>
        <dbReference type="PROSITE" id="PS50943"/>
    </source>
</evidence>
<evidence type="ECO:0000313" key="3">
    <source>
        <dbReference type="EMBL" id="MBB5149626.1"/>
    </source>
</evidence>
<organism evidence="3 4">
    <name type="scientific">Ureibacillus thermosphaericus</name>
    <dbReference type="NCBI Taxonomy" id="51173"/>
    <lineage>
        <taxon>Bacteria</taxon>
        <taxon>Bacillati</taxon>
        <taxon>Bacillota</taxon>
        <taxon>Bacilli</taxon>
        <taxon>Bacillales</taxon>
        <taxon>Caryophanaceae</taxon>
        <taxon>Ureibacillus</taxon>
    </lineage>
</organism>
<dbReference type="Proteomes" id="UP000557217">
    <property type="component" value="Unassembled WGS sequence"/>
</dbReference>
<dbReference type="RefSeq" id="WP_168412586.1">
    <property type="nucleotide sequence ID" value="NZ_JAAXPW010000027.1"/>
</dbReference>
<keyword evidence="3" id="KW-0560">Oxidoreductase</keyword>
<dbReference type="GO" id="GO:0003677">
    <property type="term" value="F:DNA binding"/>
    <property type="evidence" value="ECO:0007669"/>
    <property type="project" value="UniProtKB-KW"/>
</dbReference>
<dbReference type="CDD" id="cd00093">
    <property type="entry name" value="HTH_XRE"/>
    <property type="match status" value="1"/>
</dbReference>
<keyword evidence="1 3" id="KW-0238">DNA-binding</keyword>
<dbReference type="InterPro" id="IPR010982">
    <property type="entry name" value="Lambda_DNA-bd_dom_sf"/>
</dbReference>
<feature type="domain" description="HTH cro/C1-type" evidence="2">
    <location>
        <begin position="7"/>
        <end position="61"/>
    </location>
</feature>
<proteinExistence type="predicted"/>
<reference evidence="3 4" key="1">
    <citation type="submission" date="2020-08" db="EMBL/GenBank/DDBJ databases">
        <title>Genomic Encyclopedia of Type Strains, Phase IV (KMG-IV): sequencing the most valuable type-strain genomes for metagenomic binning, comparative biology and taxonomic classification.</title>
        <authorList>
            <person name="Goeker M."/>
        </authorList>
    </citation>
    <scope>NUCLEOTIDE SEQUENCE [LARGE SCALE GENOMIC DNA]</scope>
    <source>
        <strain evidence="3 4">DSM 10633</strain>
    </source>
</reference>
<dbReference type="InterPro" id="IPR050807">
    <property type="entry name" value="TransReg_Diox_bact_type"/>
</dbReference>
<accession>A0A840Q3N1</accession>
<dbReference type="InterPro" id="IPR013096">
    <property type="entry name" value="Cupin_2"/>
</dbReference>
<name>A0A840Q3N1_URETH</name>
<evidence type="ECO:0000256" key="1">
    <source>
        <dbReference type="ARBA" id="ARBA00023125"/>
    </source>
</evidence>
<dbReference type="InterPro" id="IPR001387">
    <property type="entry name" value="Cro/C1-type_HTH"/>
</dbReference>
<dbReference type="GO" id="GO:0003700">
    <property type="term" value="F:DNA-binding transcription factor activity"/>
    <property type="evidence" value="ECO:0007669"/>
    <property type="project" value="TreeGrafter"/>
</dbReference>
<dbReference type="Pfam" id="PF07883">
    <property type="entry name" value="Cupin_2"/>
    <property type="match status" value="1"/>
</dbReference>
<dbReference type="InterPro" id="IPR011051">
    <property type="entry name" value="RmlC_Cupin_sf"/>
</dbReference>
<dbReference type="Gene3D" id="1.10.260.40">
    <property type="entry name" value="lambda repressor-like DNA-binding domains"/>
    <property type="match status" value="1"/>
</dbReference>
<keyword evidence="3" id="KW-0223">Dioxygenase</keyword>
<evidence type="ECO:0000313" key="4">
    <source>
        <dbReference type="Proteomes" id="UP000557217"/>
    </source>
</evidence>
<dbReference type="CDD" id="cd02209">
    <property type="entry name" value="cupin_XRE_C"/>
    <property type="match status" value="1"/>
</dbReference>
<dbReference type="EMBL" id="JACHGZ010000025">
    <property type="protein sequence ID" value="MBB5149626.1"/>
    <property type="molecule type" value="Genomic_DNA"/>
</dbReference>
<dbReference type="Gene3D" id="2.60.120.10">
    <property type="entry name" value="Jelly Rolls"/>
    <property type="match status" value="1"/>
</dbReference>
<dbReference type="SMART" id="SM00530">
    <property type="entry name" value="HTH_XRE"/>
    <property type="match status" value="1"/>
</dbReference>
<dbReference type="SUPFAM" id="SSF51182">
    <property type="entry name" value="RmlC-like cupins"/>
    <property type="match status" value="1"/>
</dbReference>
<dbReference type="GO" id="GO:0005829">
    <property type="term" value="C:cytosol"/>
    <property type="evidence" value="ECO:0007669"/>
    <property type="project" value="TreeGrafter"/>
</dbReference>
<gene>
    <name evidence="3" type="ORF">HNR36_002018</name>
</gene>
<dbReference type="SUPFAM" id="SSF47413">
    <property type="entry name" value="lambda repressor-like DNA-binding domains"/>
    <property type="match status" value="1"/>
</dbReference>
<keyword evidence="4" id="KW-1185">Reference proteome</keyword>
<comment type="caution">
    <text evidence="3">The sequence shown here is derived from an EMBL/GenBank/DDBJ whole genome shotgun (WGS) entry which is preliminary data.</text>
</comment>
<dbReference type="Pfam" id="PF01381">
    <property type="entry name" value="HTH_3"/>
    <property type="match status" value="1"/>
</dbReference>
<dbReference type="PANTHER" id="PTHR46797">
    <property type="entry name" value="HTH-TYPE TRANSCRIPTIONAL REGULATOR"/>
    <property type="match status" value="1"/>
</dbReference>
<dbReference type="AlphaFoldDB" id="A0A840Q3N1"/>
<dbReference type="GO" id="GO:0051213">
    <property type="term" value="F:dioxygenase activity"/>
    <property type="evidence" value="ECO:0007669"/>
    <property type="project" value="UniProtKB-KW"/>
</dbReference>
<dbReference type="PROSITE" id="PS50943">
    <property type="entry name" value="HTH_CROC1"/>
    <property type="match status" value="1"/>
</dbReference>
<dbReference type="PANTHER" id="PTHR46797:SF25">
    <property type="entry name" value="TRANSCRIPTIONAL REGULATOR"/>
    <property type="match status" value="1"/>
</dbReference>